<dbReference type="InterPro" id="IPR050250">
    <property type="entry name" value="Macrolide_Exporter_MacB"/>
</dbReference>
<evidence type="ECO:0000313" key="11">
    <source>
        <dbReference type="Proteomes" id="UP000001202"/>
    </source>
</evidence>
<reference evidence="10 11" key="1">
    <citation type="journal article" date="2008" name="BMC Microbiol.">
        <title>Complete genome sequence of Treponema pallidum ssp. pallidum strain SS14 determined with oligonucleotide arrays.</title>
        <authorList>
            <person name="Matejkova P."/>
            <person name="Strouhal M."/>
            <person name="Smajs D."/>
            <person name="Norris S.J."/>
            <person name="Palzkill T."/>
            <person name="Petrosino J.F."/>
            <person name="Sodergren E."/>
            <person name="Norton J.E."/>
            <person name="Singh J."/>
            <person name="Richmond T.A."/>
            <person name="Molla M.N."/>
            <person name="Albert T.J."/>
            <person name="Weinstock G.M."/>
        </authorList>
    </citation>
    <scope>NUCLEOTIDE SEQUENCE [LARGE SCALE GENOMIC DNA]</scope>
    <source>
        <strain evidence="10 11">SS14</strain>
    </source>
</reference>
<evidence type="ECO:0000256" key="2">
    <source>
        <dbReference type="ARBA" id="ARBA00022475"/>
    </source>
</evidence>
<dbReference type="KEGG" id="tpp:TPASS_0962"/>
<evidence type="ECO:0000259" key="9">
    <source>
        <dbReference type="Pfam" id="PF12704"/>
    </source>
</evidence>
<comment type="subcellular location">
    <subcellularLocation>
        <location evidence="1">Cell membrane</location>
        <topology evidence="1">Multi-pass membrane protein</topology>
    </subcellularLocation>
</comment>
<dbReference type="Pfam" id="PF12704">
    <property type="entry name" value="MacB_PCD"/>
    <property type="match status" value="1"/>
</dbReference>
<evidence type="ECO:0000256" key="7">
    <source>
        <dbReference type="SAM" id="Phobius"/>
    </source>
</evidence>
<feature type="transmembrane region" description="Helical" evidence="7">
    <location>
        <begin position="21"/>
        <end position="40"/>
    </location>
</feature>
<dbReference type="GO" id="GO:0022857">
    <property type="term" value="F:transmembrane transporter activity"/>
    <property type="evidence" value="ECO:0007669"/>
    <property type="project" value="TreeGrafter"/>
</dbReference>
<keyword evidence="5 7" id="KW-0472">Membrane</keyword>
<evidence type="ECO:0000256" key="6">
    <source>
        <dbReference type="ARBA" id="ARBA00038076"/>
    </source>
</evidence>
<feature type="domain" description="MacB-like periplasmic core" evidence="9">
    <location>
        <begin position="19"/>
        <end position="249"/>
    </location>
</feature>
<evidence type="ECO:0000259" key="8">
    <source>
        <dbReference type="Pfam" id="PF02687"/>
    </source>
</evidence>
<dbReference type="GO" id="GO:0005886">
    <property type="term" value="C:plasma membrane"/>
    <property type="evidence" value="ECO:0007669"/>
    <property type="project" value="UniProtKB-SubCell"/>
</dbReference>
<proteinExistence type="inferred from homology"/>
<protein>
    <submittedName>
        <fullName evidence="10">Hypothetical integral membrane protein</fullName>
    </submittedName>
</protein>
<feature type="domain" description="ABC3 transporter permease C-terminal" evidence="8">
    <location>
        <begin position="286"/>
        <end position="404"/>
    </location>
</feature>
<keyword evidence="2" id="KW-1003">Cell membrane</keyword>
<name>A0A0H3BJN5_TREPS</name>
<gene>
    <name evidence="10" type="ordered locus">TPASS_0962</name>
</gene>
<evidence type="ECO:0000256" key="5">
    <source>
        <dbReference type="ARBA" id="ARBA00023136"/>
    </source>
</evidence>
<dbReference type="Pfam" id="PF02687">
    <property type="entry name" value="FtsX"/>
    <property type="match status" value="1"/>
</dbReference>
<dbReference type="PATRIC" id="fig|455434.6.peg.949"/>
<evidence type="ECO:0000256" key="4">
    <source>
        <dbReference type="ARBA" id="ARBA00022989"/>
    </source>
</evidence>
<keyword evidence="3 7" id="KW-0812">Transmembrane</keyword>
<dbReference type="InterPro" id="IPR025857">
    <property type="entry name" value="MacB_PCD"/>
</dbReference>
<keyword evidence="4 7" id="KW-1133">Transmembrane helix</keyword>
<comment type="similarity">
    <text evidence="6">Belongs to the ABC-4 integral membrane protein family.</text>
</comment>
<accession>A0A0H3BJN5</accession>
<organism evidence="10 11">
    <name type="scientific">Treponema pallidum subsp. pallidum (strain SS14)</name>
    <dbReference type="NCBI Taxonomy" id="455434"/>
    <lineage>
        <taxon>Bacteria</taxon>
        <taxon>Pseudomonadati</taxon>
        <taxon>Spirochaetota</taxon>
        <taxon>Spirochaetia</taxon>
        <taxon>Spirochaetales</taxon>
        <taxon>Treponemataceae</taxon>
        <taxon>Treponema</taxon>
    </lineage>
</organism>
<evidence type="ECO:0000256" key="3">
    <source>
        <dbReference type="ARBA" id="ARBA00022692"/>
    </source>
</evidence>
<dbReference type="AlphaFoldDB" id="A0A0H3BJN5"/>
<dbReference type="PANTHER" id="PTHR30572">
    <property type="entry name" value="MEMBRANE COMPONENT OF TRANSPORTER-RELATED"/>
    <property type="match status" value="1"/>
</dbReference>
<dbReference type="InterPro" id="IPR003838">
    <property type="entry name" value="ABC3_permease_C"/>
</dbReference>
<dbReference type="EMBL" id="CP000805">
    <property type="protein sequence ID" value="ACD71378.1"/>
    <property type="molecule type" value="Genomic_DNA"/>
</dbReference>
<dbReference type="RefSeq" id="WP_010882406.1">
    <property type="nucleotide sequence ID" value="NC_010741.1"/>
</dbReference>
<dbReference type="GeneID" id="93876709"/>
<dbReference type="Proteomes" id="UP000001202">
    <property type="component" value="Chromosome"/>
</dbReference>
<sequence>MLEDIVNTLLYFRQRVLRTTLSFLGIAVGVASVVVITSIGESLYASLAQSVGEGERRLIRVRPEWDYVKNEIMFQPTESYRTRLVQSSEDIEGVFYNSSLKALISSPHTGGKERNITGVEPRWLELKDFKLEYGTFFSPADFKTHRHCAVIGGLLAQELFPEGNALGKRMTVTILSRASGAERALSFPFEIVGVLQEKGSLISGIPSYRVFVPREFISLEMGAGRVADAVEVCVRDVQVIAAAEKRIREFSDFFSNKSGSVSLWSGAGEIKSFRSVLSMVSVVLSVVAAVSLIVGGINIMNIMVVTVTERRREIGLRKAVGATCATIVQQFLLEAVLLTLAGCVCGLILGMVLSYGLFSVFSPEGITVVFSLSTAGMRTAFFMSLGAGIFFGLKPALQASRLDPIIALAQ</sequence>
<evidence type="ECO:0000313" key="10">
    <source>
        <dbReference type="EMBL" id="ACD71378.1"/>
    </source>
</evidence>
<feature type="transmembrane region" description="Helical" evidence="7">
    <location>
        <begin position="370"/>
        <end position="393"/>
    </location>
</feature>
<feature type="transmembrane region" description="Helical" evidence="7">
    <location>
        <begin position="282"/>
        <end position="308"/>
    </location>
</feature>
<evidence type="ECO:0000256" key="1">
    <source>
        <dbReference type="ARBA" id="ARBA00004651"/>
    </source>
</evidence>
<feature type="transmembrane region" description="Helical" evidence="7">
    <location>
        <begin position="335"/>
        <end position="358"/>
    </location>
</feature>
<dbReference type="PANTHER" id="PTHR30572:SF4">
    <property type="entry name" value="ABC TRANSPORTER PERMEASE YTRF"/>
    <property type="match status" value="1"/>
</dbReference>